<proteinExistence type="predicted"/>
<dbReference type="AlphaFoldDB" id="A0A6A6ID02"/>
<evidence type="ECO:0000313" key="7">
    <source>
        <dbReference type="EMBL" id="KAF2248089.1"/>
    </source>
</evidence>
<evidence type="ECO:0000256" key="4">
    <source>
        <dbReference type="ARBA" id="ARBA00023136"/>
    </source>
</evidence>
<name>A0A6A6ID02_9PLEO</name>
<dbReference type="RefSeq" id="XP_033683093.1">
    <property type="nucleotide sequence ID" value="XM_033829160.1"/>
</dbReference>
<dbReference type="OrthoDB" id="77878at2759"/>
<reference evidence="7" key="1">
    <citation type="journal article" date="2020" name="Stud. Mycol.">
        <title>101 Dothideomycetes genomes: a test case for predicting lifestyles and emergence of pathogens.</title>
        <authorList>
            <person name="Haridas S."/>
            <person name="Albert R."/>
            <person name="Binder M."/>
            <person name="Bloem J."/>
            <person name="Labutti K."/>
            <person name="Salamov A."/>
            <person name="Andreopoulos B."/>
            <person name="Baker S."/>
            <person name="Barry K."/>
            <person name="Bills G."/>
            <person name="Bluhm B."/>
            <person name="Cannon C."/>
            <person name="Castanera R."/>
            <person name="Culley D."/>
            <person name="Daum C."/>
            <person name="Ezra D."/>
            <person name="Gonzalez J."/>
            <person name="Henrissat B."/>
            <person name="Kuo A."/>
            <person name="Liang C."/>
            <person name="Lipzen A."/>
            <person name="Lutzoni F."/>
            <person name="Magnuson J."/>
            <person name="Mondo S."/>
            <person name="Nolan M."/>
            <person name="Ohm R."/>
            <person name="Pangilinan J."/>
            <person name="Park H.-J."/>
            <person name="Ramirez L."/>
            <person name="Alfaro M."/>
            <person name="Sun H."/>
            <person name="Tritt A."/>
            <person name="Yoshinaga Y."/>
            <person name="Zwiers L.-H."/>
            <person name="Turgeon B."/>
            <person name="Goodwin S."/>
            <person name="Spatafora J."/>
            <person name="Crous P."/>
            <person name="Grigoriev I."/>
        </authorList>
    </citation>
    <scope>NUCLEOTIDE SEQUENCE</scope>
    <source>
        <strain evidence="7">CBS 122368</strain>
    </source>
</reference>
<keyword evidence="4" id="KW-0472">Membrane</keyword>
<evidence type="ECO:0000256" key="6">
    <source>
        <dbReference type="ARBA" id="ARBA00037847"/>
    </source>
</evidence>
<dbReference type="PANTHER" id="PTHR12265">
    <property type="entry name" value="TRANSMEMBRANE PROTEIN 53"/>
    <property type="match status" value="1"/>
</dbReference>
<accession>A0A6A6ID02</accession>
<dbReference type="InterPro" id="IPR008547">
    <property type="entry name" value="DUF829_TMEM53"/>
</dbReference>
<keyword evidence="5" id="KW-0539">Nucleus</keyword>
<gene>
    <name evidence="7" type="ORF">BU26DRAFT_519837</name>
</gene>
<evidence type="ECO:0000313" key="8">
    <source>
        <dbReference type="Proteomes" id="UP000800094"/>
    </source>
</evidence>
<dbReference type="GO" id="GO:0031965">
    <property type="term" value="C:nuclear membrane"/>
    <property type="evidence" value="ECO:0007669"/>
    <property type="project" value="UniProtKB-SubCell"/>
</dbReference>
<sequence>MATTTPTPSPKFVPLGGSISLYTPSQPTKGRLVILATWLGAAEKHIAKYTTAYTRFIPDSRVLLIQGTMGNLFQHYSVQRRAIHPAVQAIRAVLDESSCEEDGSHTEIRPHILLHVFSNAGANSVANLLHVFHQELGAPLPLVGVICDSSLAKGGYKQNYNGFMRALPDGLLFKILGPPFINLAIAILNTSIALGRYERPEDYWRNSMINEDLIKVGDPQEEGSKRICYFTSKADRTTPWQDVVSHAEMACKNKWSVMLFVYEDTPHCNHMAEHGNEYEEAVRAMWTKSKL</sequence>
<evidence type="ECO:0000256" key="2">
    <source>
        <dbReference type="ARBA" id="ARBA00022692"/>
    </source>
</evidence>
<protein>
    <submittedName>
        <fullName evidence="7">Indole-diterpene biosynthesis protein-like protein PaxU</fullName>
    </submittedName>
</protein>
<keyword evidence="8" id="KW-1185">Reference proteome</keyword>
<organism evidence="7 8">
    <name type="scientific">Trematosphaeria pertusa</name>
    <dbReference type="NCBI Taxonomy" id="390896"/>
    <lineage>
        <taxon>Eukaryota</taxon>
        <taxon>Fungi</taxon>
        <taxon>Dikarya</taxon>
        <taxon>Ascomycota</taxon>
        <taxon>Pezizomycotina</taxon>
        <taxon>Dothideomycetes</taxon>
        <taxon>Pleosporomycetidae</taxon>
        <taxon>Pleosporales</taxon>
        <taxon>Massarineae</taxon>
        <taxon>Trematosphaeriaceae</taxon>
        <taxon>Trematosphaeria</taxon>
    </lineage>
</organism>
<evidence type="ECO:0000256" key="1">
    <source>
        <dbReference type="ARBA" id="ARBA00004126"/>
    </source>
</evidence>
<keyword evidence="2" id="KW-0812">Transmembrane</keyword>
<dbReference type="PANTHER" id="PTHR12265:SF30">
    <property type="entry name" value="TRANSMEMBRANE PROTEIN 53"/>
    <property type="match status" value="1"/>
</dbReference>
<evidence type="ECO:0000256" key="5">
    <source>
        <dbReference type="ARBA" id="ARBA00023242"/>
    </source>
</evidence>
<dbReference type="Proteomes" id="UP000800094">
    <property type="component" value="Unassembled WGS sequence"/>
</dbReference>
<dbReference type="EMBL" id="ML987196">
    <property type="protein sequence ID" value="KAF2248089.1"/>
    <property type="molecule type" value="Genomic_DNA"/>
</dbReference>
<comment type="subcellular location">
    <subcellularLocation>
        <location evidence="6">Endomembrane system</location>
        <topology evidence="6">Single-pass membrane protein</topology>
    </subcellularLocation>
    <subcellularLocation>
        <location evidence="1">Nucleus membrane</location>
    </subcellularLocation>
</comment>
<evidence type="ECO:0000256" key="3">
    <source>
        <dbReference type="ARBA" id="ARBA00022989"/>
    </source>
</evidence>
<dbReference type="Pfam" id="PF05705">
    <property type="entry name" value="DUF829"/>
    <property type="match status" value="1"/>
</dbReference>
<dbReference type="GeneID" id="54582490"/>
<keyword evidence="3" id="KW-1133">Transmembrane helix</keyword>